<comment type="similarity">
    <text evidence="1">Belongs to the peptidase A1 family.</text>
</comment>
<dbReference type="InterPro" id="IPR021109">
    <property type="entry name" value="Peptidase_aspartic_dom_sf"/>
</dbReference>
<feature type="domain" description="Peptidase A1" evidence="2">
    <location>
        <begin position="1"/>
        <end position="197"/>
    </location>
</feature>
<reference evidence="3" key="1">
    <citation type="submission" date="2021-02" db="EMBL/GenBank/DDBJ databases">
        <authorList>
            <person name="Dougan E. K."/>
            <person name="Rhodes N."/>
            <person name="Thang M."/>
            <person name="Chan C."/>
        </authorList>
    </citation>
    <scope>NUCLEOTIDE SEQUENCE</scope>
</reference>
<dbReference type="InterPro" id="IPR001461">
    <property type="entry name" value="Aspartic_peptidase_A1"/>
</dbReference>
<dbReference type="Pfam" id="PF00026">
    <property type="entry name" value="Asp"/>
    <property type="match status" value="1"/>
</dbReference>
<accession>A0A813DDB8</accession>
<name>A0A813DDB8_POLGL</name>
<evidence type="ECO:0000313" key="3">
    <source>
        <dbReference type="EMBL" id="CAE8586564.1"/>
    </source>
</evidence>
<dbReference type="CDD" id="cd05471">
    <property type="entry name" value="pepsin_like"/>
    <property type="match status" value="1"/>
</dbReference>
<dbReference type="OrthoDB" id="771136at2759"/>
<keyword evidence="4" id="KW-1185">Reference proteome</keyword>
<proteinExistence type="inferred from homology"/>
<evidence type="ECO:0000313" key="4">
    <source>
        <dbReference type="Proteomes" id="UP000654075"/>
    </source>
</evidence>
<dbReference type="GO" id="GO:0004190">
    <property type="term" value="F:aspartic-type endopeptidase activity"/>
    <property type="evidence" value="ECO:0007669"/>
    <property type="project" value="InterPro"/>
</dbReference>
<dbReference type="InterPro" id="IPR034164">
    <property type="entry name" value="Pepsin-like_dom"/>
</dbReference>
<organism evidence="3 4">
    <name type="scientific">Polarella glacialis</name>
    <name type="common">Dinoflagellate</name>
    <dbReference type="NCBI Taxonomy" id="89957"/>
    <lineage>
        <taxon>Eukaryota</taxon>
        <taxon>Sar</taxon>
        <taxon>Alveolata</taxon>
        <taxon>Dinophyceae</taxon>
        <taxon>Suessiales</taxon>
        <taxon>Suessiaceae</taxon>
        <taxon>Polarella</taxon>
    </lineage>
</organism>
<dbReference type="AlphaFoldDB" id="A0A813DDB8"/>
<feature type="non-terminal residue" evidence="3">
    <location>
        <position position="197"/>
    </location>
</feature>
<dbReference type="Proteomes" id="UP000654075">
    <property type="component" value="Unassembled WGS sequence"/>
</dbReference>
<dbReference type="GO" id="GO:0006508">
    <property type="term" value="P:proteolysis"/>
    <property type="evidence" value="ECO:0007669"/>
    <property type="project" value="InterPro"/>
</dbReference>
<evidence type="ECO:0000256" key="1">
    <source>
        <dbReference type="ARBA" id="ARBA00007447"/>
    </source>
</evidence>
<dbReference type="PROSITE" id="PS51767">
    <property type="entry name" value="PEPTIDASE_A1"/>
    <property type="match status" value="1"/>
</dbReference>
<evidence type="ECO:0000259" key="2">
    <source>
        <dbReference type="PROSITE" id="PS51767"/>
    </source>
</evidence>
<feature type="non-terminal residue" evidence="3">
    <location>
        <position position="1"/>
    </location>
</feature>
<dbReference type="PRINTS" id="PR00792">
    <property type="entry name" value="PEPSIN"/>
</dbReference>
<dbReference type="EMBL" id="CAJNNV010002125">
    <property type="protein sequence ID" value="CAE8586564.1"/>
    <property type="molecule type" value="Genomic_DNA"/>
</dbReference>
<dbReference type="PANTHER" id="PTHR47966:SF74">
    <property type="entry name" value="AGR407CP"/>
    <property type="match status" value="1"/>
</dbReference>
<sequence length="197" mass="21539">FYGQLRRNQPSLLPIFGVFIAKEDSSASEISFGGHDPERVASELQWAPVTHPESGHWQLAVRSIRVGNETLELCESGDCTAIADTGTSLLGVPKAFVQKMHWLLARKVEDEPSDGSFPDCRYQTGPDIVLDLGNGLEITIGPEEYSRPAALRVITNATGEEQVICRASLLPVDEIPSISPKTWILGEPVLRKCSAKQ</sequence>
<dbReference type="Gene3D" id="2.40.70.10">
    <property type="entry name" value="Acid Proteases"/>
    <property type="match status" value="1"/>
</dbReference>
<dbReference type="SUPFAM" id="SSF50630">
    <property type="entry name" value="Acid proteases"/>
    <property type="match status" value="1"/>
</dbReference>
<gene>
    <name evidence="3" type="ORF">PGLA1383_LOCUS5420</name>
</gene>
<protein>
    <recommendedName>
        <fullName evidence="2">Peptidase A1 domain-containing protein</fullName>
    </recommendedName>
</protein>
<dbReference type="PANTHER" id="PTHR47966">
    <property type="entry name" value="BETA-SITE APP-CLEAVING ENZYME, ISOFORM A-RELATED"/>
    <property type="match status" value="1"/>
</dbReference>
<comment type="caution">
    <text evidence="3">The sequence shown here is derived from an EMBL/GenBank/DDBJ whole genome shotgun (WGS) entry which is preliminary data.</text>
</comment>
<dbReference type="InterPro" id="IPR033121">
    <property type="entry name" value="PEPTIDASE_A1"/>
</dbReference>